<comment type="caution">
    <text evidence="6">The sequence shown here is derived from an EMBL/GenBank/DDBJ whole genome shotgun (WGS) entry which is preliminary data.</text>
</comment>
<dbReference type="Proteomes" id="UP000663852">
    <property type="component" value="Unassembled WGS sequence"/>
</dbReference>
<accession>A0A814C5F5</accession>
<evidence type="ECO:0000256" key="4">
    <source>
        <dbReference type="SAM" id="Phobius"/>
    </source>
</evidence>
<comment type="subcellular location">
    <subcellularLocation>
        <location evidence="1">Membrane</location>
    </subcellularLocation>
</comment>
<dbReference type="GO" id="GO:0005886">
    <property type="term" value="C:plasma membrane"/>
    <property type="evidence" value="ECO:0007669"/>
    <property type="project" value="InterPro"/>
</dbReference>
<evidence type="ECO:0000313" key="7">
    <source>
        <dbReference type="Proteomes" id="UP000663852"/>
    </source>
</evidence>
<proteinExistence type="inferred from homology"/>
<feature type="domain" description="Band 7" evidence="5">
    <location>
        <begin position="131"/>
        <end position="313"/>
    </location>
</feature>
<evidence type="ECO:0000313" key="6">
    <source>
        <dbReference type="EMBL" id="CAF0937929.1"/>
    </source>
</evidence>
<dbReference type="PANTHER" id="PTHR10264">
    <property type="entry name" value="BAND 7 PROTEIN-RELATED"/>
    <property type="match status" value="1"/>
</dbReference>
<keyword evidence="4" id="KW-1133">Transmembrane helix</keyword>
<keyword evidence="4" id="KW-0812">Transmembrane</keyword>
<dbReference type="InterPro" id="IPR043202">
    <property type="entry name" value="Band-7_stomatin-like"/>
</dbReference>
<evidence type="ECO:0000256" key="2">
    <source>
        <dbReference type="ARBA" id="ARBA00008164"/>
    </source>
</evidence>
<dbReference type="FunFam" id="3.30.479.30:FF:000002">
    <property type="entry name" value="band 7 protein AGAP004871"/>
    <property type="match status" value="1"/>
</dbReference>
<sequence length="386" mass="43387">MRYIEALSRLPPSEMLDTSMLDAETGGASSGFNYSSQYASRRASVNYRTQFGSMSADEYLTPMLQVNQRTDTNVARRLSRNSFLIPPQTFVRRVTTDDLKDKREQSGYCFGVLIVLSYLLVIITFPLSLCFCLKVVQEYERAVIFRLGRILDNGAREIVSVMSYQDEKSFLRCHEVNYFRPGLFFLLPCIDTYSKVDLRTVTFDVPPQEILTKDSVTVAVDAVVYFRIFNSVISITNVEDAAKSTKLLAATTLRNVLGTKTLHEILAERDKIDTVIQTSLDEATDPWGVKVERVEVKDVRLPIALQKAMAAEAEASRDARAKIIAAEGEMKASRGLKEAADIINESPIAMQLRYLQTLTQIAAERNSTIVFPIPVELLQAVSQIHR</sequence>
<organism evidence="6 7">
    <name type="scientific">Adineta ricciae</name>
    <name type="common">Rotifer</name>
    <dbReference type="NCBI Taxonomy" id="249248"/>
    <lineage>
        <taxon>Eukaryota</taxon>
        <taxon>Metazoa</taxon>
        <taxon>Spiralia</taxon>
        <taxon>Gnathifera</taxon>
        <taxon>Rotifera</taxon>
        <taxon>Eurotatoria</taxon>
        <taxon>Bdelloidea</taxon>
        <taxon>Adinetida</taxon>
        <taxon>Adinetidae</taxon>
        <taxon>Adineta</taxon>
    </lineage>
</organism>
<dbReference type="AlphaFoldDB" id="A0A814C5F5"/>
<dbReference type="InterPro" id="IPR036013">
    <property type="entry name" value="Band_7/SPFH_dom_sf"/>
</dbReference>
<protein>
    <recommendedName>
        <fullName evidence="5">Band 7 domain-containing protein</fullName>
    </recommendedName>
</protein>
<evidence type="ECO:0000259" key="5">
    <source>
        <dbReference type="SMART" id="SM00244"/>
    </source>
</evidence>
<dbReference type="OrthoDB" id="10034820at2759"/>
<dbReference type="Gene3D" id="6.10.250.2090">
    <property type="match status" value="1"/>
</dbReference>
<dbReference type="SUPFAM" id="SSF117892">
    <property type="entry name" value="Band 7/SPFH domain"/>
    <property type="match status" value="1"/>
</dbReference>
<keyword evidence="3 4" id="KW-0472">Membrane</keyword>
<comment type="similarity">
    <text evidence="2">Belongs to the band 7/mec-2 family.</text>
</comment>
<reference evidence="6" key="1">
    <citation type="submission" date="2021-02" db="EMBL/GenBank/DDBJ databases">
        <authorList>
            <person name="Nowell W R."/>
        </authorList>
    </citation>
    <scope>NUCLEOTIDE SEQUENCE</scope>
</reference>
<dbReference type="EMBL" id="CAJNOJ010000043">
    <property type="protein sequence ID" value="CAF0937929.1"/>
    <property type="molecule type" value="Genomic_DNA"/>
</dbReference>
<dbReference type="InterPro" id="IPR001107">
    <property type="entry name" value="Band_7"/>
</dbReference>
<dbReference type="SMART" id="SM00244">
    <property type="entry name" value="PHB"/>
    <property type="match status" value="1"/>
</dbReference>
<gene>
    <name evidence="6" type="ORF">EDS130_LOCUS11660</name>
</gene>
<dbReference type="Gene3D" id="3.30.479.30">
    <property type="entry name" value="Band 7 domain"/>
    <property type="match status" value="1"/>
</dbReference>
<dbReference type="PANTHER" id="PTHR10264:SF19">
    <property type="entry name" value="AT06885P-RELATED"/>
    <property type="match status" value="1"/>
</dbReference>
<dbReference type="Pfam" id="PF01145">
    <property type="entry name" value="Band_7"/>
    <property type="match status" value="1"/>
</dbReference>
<evidence type="ECO:0000256" key="1">
    <source>
        <dbReference type="ARBA" id="ARBA00004370"/>
    </source>
</evidence>
<name>A0A814C5F5_ADIRI</name>
<evidence type="ECO:0000256" key="3">
    <source>
        <dbReference type="ARBA" id="ARBA00023136"/>
    </source>
</evidence>
<feature type="transmembrane region" description="Helical" evidence="4">
    <location>
        <begin position="108"/>
        <end position="129"/>
    </location>
</feature>